<evidence type="ECO:0000256" key="1">
    <source>
        <dbReference type="SAM" id="Phobius"/>
    </source>
</evidence>
<dbReference type="AlphaFoldDB" id="A0AAV1RBL5"/>
<protein>
    <submittedName>
        <fullName evidence="2">Uncharacterized protein</fullName>
    </submittedName>
</protein>
<feature type="transmembrane region" description="Helical" evidence="1">
    <location>
        <begin position="21"/>
        <end position="43"/>
    </location>
</feature>
<keyword evidence="1" id="KW-0812">Transmembrane</keyword>
<name>A0AAV1RBL5_9ROSI</name>
<comment type="caution">
    <text evidence="2">The sequence shown here is derived from an EMBL/GenBank/DDBJ whole genome shotgun (WGS) entry which is preliminary data.</text>
</comment>
<feature type="non-terminal residue" evidence="2">
    <location>
        <position position="69"/>
    </location>
</feature>
<evidence type="ECO:0000313" key="2">
    <source>
        <dbReference type="EMBL" id="CAK7331078.1"/>
    </source>
</evidence>
<dbReference type="Proteomes" id="UP001314170">
    <property type="component" value="Unassembled WGS sequence"/>
</dbReference>
<keyword evidence="3" id="KW-1185">Reference proteome</keyword>
<keyword evidence="1" id="KW-0472">Membrane</keyword>
<dbReference type="EMBL" id="CAWUPB010000913">
    <property type="protein sequence ID" value="CAK7331078.1"/>
    <property type="molecule type" value="Genomic_DNA"/>
</dbReference>
<reference evidence="2 3" key="1">
    <citation type="submission" date="2024-01" db="EMBL/GenBank/DDBJ databases">
        <authorList>
            <person name="Waweru B."/>
        </authorList>
    </citation>
    <scope>NUCLEOTIDE SEQUENCE [LARGE SCALE GENOMIC DNA]</scope>
</reference>
<sequence length="69" mass="7912">MNITEHMSKYSQLRQIQAVGIVTQTGAYFFLAAPFFLLLHLHVPVVDIRRLVLNSKHAFVHFGVDSTWT</sequence>
<accession>A0AAV1RBL5</accession>
<evidence type="ECO:0000313" key="3">
    <source>
        <dbReference type="Proteomes" id="UP001314170"/>
    </source>
</evidence>
<organism evidence="2 3">
    <name type="scientific">Dovyalis caffra</name>
    <dbReference type="NCBI Taxonomy" id="77055"/>
    <lineage>
        <taxon>Eukaryota</taxon>
        <taxon>Viridiplantae</taxon>
        <taxon>Streptophyta</taxon>
        <taxon>Embryophyta</taxon>
        <taxon>Tracheophyta</taxon>
        <taxon>Spermatophyta</taxon>
        <taxon>Magnoliopsida</taxon>
        <taxon>eudicotyledons</taxon>
        <taxon>Gunneridae</taxon>
        <taxon>Pentapetalae</taxon>
        <taxon>rosids</taxon>
        <taxon>fabids</taxon>
        <taxon>Malpighiales</taxon>
        <taxon>Salicaceae</taxon>
        <taxon>Flacourtieae</taxon>
        <taxon>Dovyalis</taxon>
    </lineage>
</organism>
<keyword evidence="1" id="KW-1133">Transmembrane helix</keyword>
<gene>
    <name evidence="2" type="ORF">DCAF_LOCUS8286</name>
</gene>
<proteinExistence type="predicted"/>